<keyword evidence="3" id="KW-1185">Reference proteome</keyword>
<dbReference type="EMBL" id="QUNF01000006">
    <property type="protein sequence ID" value="REG90524.1"/>
    <property type="molecule type" value="Genomic_DNA"/>
</dbReference>
<evidence type="ECO:0000256" key="1">
    <source>
        <dbReference type="SAM" id="SignalP"/>
    </source>
</evidence>
<name>A0A3E0DWU4_9BACT</name>
<dbReference type="RefSeq" id="WP_086541776.1">
    <property type="nucleotide sequence ID" value="NZ_MSSW01000032.1"/>
</dbReference>
<proteinExistence type="predicted"/>
<feature type="chain" id="PRO_5017824999" evidence="1">
    <location>
        <begin position="22"/>
        <end position="95"/>
    </location>
</feature>
<gene>
    <name evidence="2" type="ORF">C8N25_10622</name>
</gene>
<feature type="signal peptide" evidence="1">
    <location>
        <begin position="1"/>
        <end position="21"/>
    </location>
</feature>
<sequence length="95" mass="10484">MKRSVLVITLMMISAAGFSQSTLKGPKAKNASAAELAANASPLKFYSVPLDVKGPEAKNLSVWERPETRTKIVFVRRDLDLLKGPKAKNKKVWED</sequence>
<keyword evidence="1" id="KW-0732">Signal</keyword>
<evidence type="ECO:0000313" key="2">
    <source>
        <dbReference type="EMBL" id="REG90524.1"/>
    </source>
</evidence>
<comment type="caution">
    <text evidence="2">The sequence shown here is derived from an EMBL/GenBank/DDBJ whole genome shotgun (WGS) entry which is preliminary data.</text>
</comment>
<organism evidence="2 3">
    <name type="scientific">Algoriphagus antarcticus</name>
    <dbReference type="NCBI Taxonomy" id="238540"/>
    <lineage>
        <taxon>Bacteria</taxon>
        <taxon>Pseudomonadati</taxon>
        <taxon>Bacteroidota</taxon>
        <taxon>Cytophagia</taxon>
        <taxon>Cytophagales</taxon>
        <taxon>Cyclobacteriaceae</taxon>
        <taxon>Algoriphagus</taxon>
    </lineage>
</organism>
<protein>
    <submittedName>
        <fullName evidence="2">Uncharacterized protein</fullName>
    </submittedName>
</protein>
<dbReference type="Proteomes" id="UP000256405">
    <property type="component" value="Unassembled WGS sequence"/>
</dbReference>
<reference evidence="2 3" key="1">
    <citation type="submission" date="2018-08" db="EMBL/GenBank/DDBJ databases">
        <title>Genomic Encyclopedia of Archaeal and Bacterial Type Strains, Phase II (KMG-II): from individual species to whole genera.</title>
        <authorList>
            <person name="Goeker M."/>
        </authorList>
    </citation>
    <scope>NUCLEOTIDE SEQUENCE [LARGE SCALE GENOMIC DNA]</scope>
    <source>
        <strain evidence="2 3">DSM 15986</strain>
    </source>
</reference>
<dbReference type="OrthoDB" id="797657at2"/>
<evidence type="ECO:0000313" key="3">
    <source>
        <dbReference type="Proteomes" id="UP000256405"/>
    </source>
</evidence>
<accession>A0A3E0DWU4</accession>
<dbReference type="AlphaFoldDB" id="A0A3E0DWU4"/>